<dbReference type="VEuPathDB" id="FungiDB:BD410DRAFT_418611"/>
<gene>
    <name evidence="2" type="ORF">BD410DRAFT_418611</name>
</gene>
<evidence type="ECO:0000313" key="3">
    <source>
        <dbReference type="Proteomes" id="UP000294933"/>
    </source>
</evidence>
<dbReference type="Proteomes" id="UP000294933">
    <property type="component" value="Unassembled WGS sequence"/>
</dbReference>
<reference evidence="2 3" key="1">
    <citation type="submission" date="2018-06" db="EMBL/GenBank/DDBJ databases">
        <title>A transcriptomic atlas of mushroom development highlights an independent origin of complex multicellularity.</title>
        <authorList>
            <consortium name="DOE Joint Genome Institute"/>
            <person name="Krizsan K."/>
            <person name="Almasi E."/>
            <person name="Merenyi Z."/>
            <person name="Sahu N."/>
            <person name="Viragh M."/>
            <person name="Koszo T."/>
            <person name="Mondo S."/>
            <person name="Kiss B."/>
            <person name="Balint B."/>
            <person name="Kues U."/>
            <person name="Barry K."/>
            <person name="Hegedus J.C."/>
            <person name="Henrissat B."/>
            <person name="Johnson J."/>
            <person name="Lipzen A."/>
            <person name="Ohm R."/>
            <person name="Nagy I."/>
            <person name="Pangilinan J."/>
            <person name="Yan J."/>
            <person name="Xiong Y."/>
            <person name="Grigoriev I.V."/>
            <person name="Hibbett D.S."/>
            <person name="Nagy L.G."/>
        </authorList>
    </citation>
    <scope>NUCLEOTIDE SEQUENCE [LARGE SCALE GENOMIC DNA]</scope>
    <source>
        <strain evidence="2 3">SZMC22713</strain>
    </source>
</reference>
<organism evidence="2 3">
    <name type="scientific">Rickenella mellea</name>
    <dbReference type="NCBI Taxonomy" id="50990"/>
    <lineage>
        <taxon>Eukaryota</taxon>
        <taxon>Fungi</taxon>
        <taxon>Dikarya</taxon>
        <taxon>Basidiomycota</taxon>
        <taxon>Agaricomycotina</taxon>
        <taxon>Agaricomycetes</taxon>
        <taxon>Hymenochaetales</taxon>
        <taxon>Rickenellaceae</taxon>
        <taxon>Rickenella</taxon>
    </lineage>
</organism>
<dbReference type="OrthoDB" id="3236040at2759"/>
<feature type="region of interest" description="Disordered" evidence="1">
    <location>
        <begin position="66"/>
        <end position="87"/>
    </location>
</feature>
<evidence type="ECO:0000313" key="2">
    <source>
        <dbReference type="EMBL" id="TDL27408.1"/>
    </source>
</evidence>
<dbReference type="AlphaFoldDB" id="A0A4Y7QJK6"/>
<feature type="region of interest" description="Disordered" evidence="1">
    <location>
        <begin position="1"/>
        <end position="44"/>
    </location>
</feature>
<proteinExistence type="predicted"/>
<name>A0A4Y7QJK6_9AGAM</name>
<feature type="compositionally biased region" description="Low complexity" evidence="1">
    <location>
        <begin position="149"/>
        <end position="160"/>
    </location>
</feature>
<keyword evidence="3" id="KW-1185">Reference proteome</keyword>
<feature type="compositionally biased region" description="Polar residues" evidence="1">
    <location>
        <begin position="19"/>
        <end position="31"/>
    </location>
</feature>
<feature type="region of interest" description="Disordered" evidence="1">
    <location>
        <begin position="133"/>
        <end position="163"/>
    </location>
</feature>
<evidence type="ECO:0000256" key="1">
    <source>
        <dbReference type="SAM" id="MobiDB-lite"/>
    </source>
</evidence>
<accession>A0A4Y7QJK6</accession>
<protein>
    <submittedName>
        <fullName evidence="2">Uncharacterized protein</fullName>
    </submittedName>
</protein>
<sequence length="212" mass="23139">MPSLRRTVSSPAVRPSPYPTTLSVGISSSAVGANRPRRTNSETAGRRVLADIDWWRVLDGQHAEDLDADRDQEQSPRVVQDETDASVLSTEQDQLPFAGVDIVRPMSPAPHRVELSSEPSSLMMPFATMSISAIAPSTPPRSRRAQNMSTSSTESTPEPSSLRDAYLGPLEGLECDPATHPLVLHEGRSLSFVDFPTPRSPTDNRFGDIMFL</sequence>
<feature type="compositionally biased region" description="Polar residues" evidence="1">
    <location>
        <begin position="1"/>
        <end position="10"/>
    </location>
</feature>
<dbReference type="STRING" id="50990.A0A4Y7QJK6"/>
<dbReference type="EMBL" id="ML170159">
    <property type="protein sequence ID" value="TDL27408.1"/>
    <property type="molecule type" value="Genomic_DNA"/>
</dbReference>